<dbReference type="FunFam" id="3.50.50.60:FF:000034">
    <property type="entry name" value="sulfide:quinone oxidoreductase, mitochondrial"/>
    <property type="match status" value="1"/>
</dbReference>
<proteinExistence type="predicted"/>
<dbReference type="GO" id="GO:0048038">
    <property type="term" value="F:quinone binding"/>
    <property type="evidence" value="ECO:0007669"/>
    <property type="project" value="UniProtKB-KW"/>
</dbReference>
<dbReference type="InterPro" id="IPR036188">
    <property type="entry name" value="FAD/NAD-bd_sf"/>
</dbReference>
<dbReference type="GO" id="GO:0070221">
    <property type="term" value="P:sulfide oxidation, using sulfide:quinone oxidoreductase"/>
    <property type="evidence" value="ECO:0007669"/>
    <property type="project" value="TreeGrafter"/>
</dbReference>
<dbReference type="PANTHER" id="PTHR10632:SF2">
    <property type="entry name" value="SULFIDE:QUINONE OXIDOREDUCTASE, MITOCHONDRIAL"/>
    <property type="match status" value="1"/>
</dbReference>
<comment type="cofactor">
    <cofactor evidence="1">
        <name>FAD</name>
        <dbReference type="ChEBI" id="CHEBI:57692"/>
    </cofactor>
</comment>
<dbReference type="Proteomes" id="UP000315017">
    <property type="component" value="Chromosome"/>
</dbReference>
<dbReference type="EMBL" id="CP036274">
    <property type="protein sequence ID" value="QDU28528.1"/>
    <property type="molecule type" value="Genomic_DNA"/>
</dbReference>
<evidence type="ECO:0000256" key="1">
    <source>
        <dbReference type="ARBA" id="ARBA00001974"/>
    </source>
</evidence>
<evidence type="ECO:0000256" key="4">
    <source>
        <dbReference type="ARBA" id="ARBA00022827"/>
    </source>
</evidence>
<evidence type="ECO:0000313" key="9">
    <source>
        <dbReference type="Proteomes" id="UP000315017"/>
    </source>
</evidence>
<reference evidence="8 9" key="1">
    <citation type="submission" date="2019-02" db="EMBL/GenBank/DDBJ databases">
        <title>Deep-cultivation of Planctomycetes and their phenomic and genomic characterization uncovers novel biology.</title>
        <authorList>
            <person name="Wiegand S."/>
            <person name="Jogler M."/>
            <person name="Boedeker C."/>
            <person name="Pinto D."/>
            <person name="Vollmers J."/>
            <person name="Rivas-Marin E."/>
            <person name="Kohn T."/>
            <person name="Peeters S.H."/>
            <person name="Heuer A."/>
            <person name="Rast P."/>
            <person name="Oberbeckmann S."/>
            <person name="Bunk B."/>
            <person name="Jeske O."/>
            <person name="Meyerdierks A."/>
            <person name="Storesund J.E."/>
            <person name="Kallscheuer N."/>
            <person name="Luecker S."/>
            <person name="Lage O.M."/>
            <person name="Pohl T."/>
            <person name="Merkel B.J."/>
            <person name="Hornburger P."/>
            <person name="Mueller R.-W."/>
            <person name="Bruemmer F."/>
            <person name="Labrenz M."/>
            <person name="Spormann A.M."/>
            <person name="Op den Camp H."/>
            <person name="Overmann J."/>
            <person name="Amann R."/>
            <person name="Jetten M.S.M."/>
            <person name="Mascher T."/>
            <person name="Medema M.H."/>
            <person name="Devos D.P."/>
            <person name="Kaster A.-K."/>
            <person name="Ovreas L."/>
            <person name="Rohde M."/>
            <person name="Galperin M.Y."/>
            <person name="Jogler C."/>
        </authorList>
    </citation>
    <scope>NUCLEOTIDE SEQUENCE [LARGE SCALE GENOMIC DNA]</scope>
    <source>
        <strain evidence="8 9">ETA_A8</strain>
    </source>
</reference>
<evidence type="ECO:0000256" key="5">
    <source>
        <dbReference type="ARBA" id="ARBA00022946"/>
    </source>
</evidence>
<dbReference type="RefSeq" id="WP_145090972.1">
    <property type="nucleotide sequence ID" value="NZ_CP036274.1"/>
</dbReference>
<dbReference type="InterPro" id="IPR015904">
    <property type="entry name" value="Sulphide_quinone_reductase"/>
</dbReference>
<keyword evidence="5" id="KW-0809">Transit peptide</keyword>
<accession>A0A517YE76</accession>
<evidence type="ECO:0000256" key="2">
    <source>
        <dbReference type="ARBA" id="ARBA00022630"/>
    </source>
</evidence>
<dbReference type="SUPFAM" id="SSF51905">
    <property type="entry name" value="FAD/NAD(P)-binding domain"/>
    <property type="match status" value="1"/>
</dbReference>
<keyword evidence="3" id="KW-0874">Quinone</keyword>
<keyword evidence="6 8" id="KW-0560">Oxidoreductase</keyword>
<keyword evidence="4" id="KW-0274">FAD</keyword>
<gene>
    <name evidence="8" type="primary">fccB</name>
    <name evidence="8" type="ORF">ETAA8_36300</name>
</gene>
<evidence type="ECO:0000256" key="3">
    <source>
        <dbReference type="ARBA" id="ARBA00022719"/>
    </source>
</evidence>
<dbReference type="KEGG" id="aagg:ETAA8_36300"/>
<protein>
    <submittedName>
        <fullName evidence="8">Sulfide dehydrogenase [flavocytochrome c] flavoprotein chain</fullName>
        <ecNumber evidence="8">1.8.2.3</ecNumber>
    </submittedName>
</protein>
<dbReference type="InterPro" id="IPR023753">
    <property type="entry name" value="FAD/NAD-binding_dom"/>
</dbReference>
<evidence type="ECO:0000256" key="6">
    <source>
        <dbReference type="ARBA" id="ARBA00023002"/>
    </source>
</evidence>
<dbReference type="Pfam" id="PF07992">
    <property type="entry name" value="Pyr_redox_2"/>
    <property type="match status" value="1"/>
</dbReference>
<dbReference type="GO" id="GO:0070224">
    <property type="term" value="F:sulfide:quinone oxidoreductase activity"/>
    <property type="evidence" value="ECO:0007669"/>
    <property type="project" value="TreeGrafter"/>
</dbReference>
<dbReference type="GO" id="GO:0070225">
    <property type="term" value="F:sulfide dehydrogenase activity"/>
    <property type="evidence" value="ECO:0007669"/>
    <property type="project" value="UniProtKB-EC"/>
</dbReference>
<name>A0A517YE76_9BACT</name>
<evidence type="ECO:0000313" key="8">
    <source>
        <dbReference type="EMBL" id="QDU28528.1"/>
    </source>
</evidence>
<dbReference type="Gene3D" id="3.50.50.60">
    <property type="entry name" value="FAD/NAD(P)-binding domain"/>
    <property type="match status" value="2"/>
</dbReference>
<evidence type="ECO:0000259" key="7">
    <source>
        <dbReference type="Pfam" id="PF07992"/>
    </source>
</evidence>
<dbReference type="PANTHER" id="PTHR10632">
    <property type="entry name" value="SULFIDE:QUINONE OXIDOREDUCTASE"/>
    <property type="match status" value="1"/>
</dbReference>
<feature type="domain" description="FAD/NAD(P)-binding" evidence="7">
    <location>
        <begin position="10"/>
        <end position="132"/>
    </location>
</feature>
<sequence length="400" mass="44835">MTAPAFKDHYQVLILGGGTAGITVAAQLRRKLRIYDVAIVEPSTKHYYQPLWTLVGAGVFPKEQSEREESAFIPSGADWIHEHVAEFHPAENYIVTRQGRKIGYDFLVVGLGIQIDWGKIPGLKEGLGRQQICSNYSYQQVDYTWECVRNFKGGTALFTMPNTAVKCGGAPQKIMYLAEDHFRRSGVRDKSQVIFASAQGNLFAVEKYRKTLEKVAERKAINLRFKHNLVEVKPDAKEAVFEHLDTHERITIPFEMIHVTPPMSAPDIIKSSPLANAAGWMDVDKYSLQHPKYPNVFPIGDCSGLPTSKTGAAIRKQAPVLVQNLISAIKGEPLAAKYDGYTSCPIVTGYGKLVLAEFDYEGKPQETFPFDQSKERLSMYLLKAYALPRLYWDGMLRGRA</sequence>
<organism evidence="8 9">
    <name type="scientific">Anatilimnocola aggregata</name>
    <dbReference type="NCBI Taxonomy" id="2528021"/>
    <lineage>
        <taxon>Bacteria</taxon>
        <taxon>Pseudomonadati</taxon>
        <taxon>Planctomycetota</taxon>
        <taxon>Planctomycetia</taxon>
        <taxon>Pirellulales</taxon>
        <taxon>Pirellulaceae</taxon>
        <taxon>Anatilimnocola</taxon>
    </lineage>
</organism>
<dbReference type="GO" id="GO:0071949">
    <property type="term" value="F:FAD binding"/>
    <property type="evidence" value="ECO:0007669"/>
    <property type="project" value="TreeGrafter"/>
</dbReference>
<keyword evidence="9" id="KW-1185">Reference proteome</keyword>
<dbReference type="EC" id="1.8.2.3" evidence="8"/>
<keyword evidence="2" id="KW-0285">Flavoprotein</keyword>
<dbReference type="OrthoDB" id="9805710at2"/>
<dbReference type="AlphaFoldDB" id="A0A517YE76"/>